<sequence length="210" mass="23795">MPLQPSSLHFYFSSSSVICARIRIAAHLKKIPLVPHPIKKTEDAYHASTSMHLNHRIIPTLTADYPNGQQLTLTQSLSMLEYFEEVYPGEQRLLPPVTDMRQRIMARDLANLIAGFDYGIRPSVPKGDIVHDIRQLLHISRCLEMYERLVKSSARRYSLGDQLSIADVCLIPLVQSGEHMGLQVGCWSSINRIVTECRKIDAFRDALLQA</sequence>
<dbReference type="InterPro" id="IPR036249">
    <property type="entry name" value="Thioredoxin-like_sf"/>
</dbReference>
<evidence type="ECO:0000259" key="1">
    <source>
        <dbReference type="PROSITE" id="PS50404"/>
    </source>
</evidence>
<dbReference type="Proteomes" id="UP000192927">
    <property type="component" value="Unassembled WGS sequence"/>
</dbReference>
<dbReference type="GO" id="GO:0006749">
    <property type="term" value="P:glutathione metabolic process"/>
    <property type="evidence" value="ECO:0007669"/>
    <property type="project" value="TreeGrafter"/>
</dbReference>
<evidence type="ECO:0000313" key="3">
    <source>
        <dbReference type="Proteomes" id="UP000192927"/>
    </source>
</evidence>
<dbReference type="Pfam" id="PF13417">
    <property type="entry name" value="GST_N_3"/>
    <property type="match status" value="1"/>
</dbReference>
<feature type="domain" description="GST N-terminal" evidence="1">
    <location>
        <begin position="6"/>
        <end position="91"/>
    </location>
</feature>
<dbReference type="InterPro" id="IPR036282">
    <property type="entry name" value="Glutathione-S-Trfase_C_sf"/>
</dbReference>
<dbReference type="PANTHER" id="PTHR42673">
    <property type="entry name" value="MALEYLACETOACETATE ISOMERASE"/>
    <property type="match status" value="1"/>
</dbReference>
<reference evidence="3" key="1">
    <citation type="submission" date="2017-03" db="EMBL/GenBank/DDBJ databases">
        <authorList>
            <person name="Sharma R."/>
            <person name="Thines M."/>
        </authorList>
    </citation>
    <scope>NUCLEOTIDE SEQUENCE [LARGE SCALE GENOMIC DNA]</scope>
</reference>
<dbReference type="Gene3D" id="3.40.30.10">
    <property type="entry name" value="Glutaredoxin"/>
    <property type="match status" value="1"/>
</dbReference>
<protein>
    <submittedName>
        <fullName evidence="2">Maleylacetoacetate isomerase</fullName>
    </submittedName>
</protein>
<dbReference type="SUPFAM" id="SSF52833">
    <property type="entry name" value="Thioredoxin-like"/>
    <property type="match status" value="1"/>
</dbReference>
<dbReference type="EMBL" id="FWEW01001411">
    <property type="protein sequence ID" value="SLM36979.1"/>
    <property type="molecule type" value="Genomic_DNA"/>
</dbReference>
<accession>A0A1W5D269</accession>
<keyword evidence="3" id="KW-1185">Reference proteome</keyword>
<proteinExistence type="predicted"/>
<dbReference type="GO" id="GO:0006559">
    <property type="term" value="P:L-phenylalanine catabolic process"/>
    <property type="evidence" value="ECO:0007669"/>
    <property type="project" value="TreeGrafter"/>
</dbReference>
<dbReference type="Gene3D" id="1.20.1050.10">
    <property type="match status" value="1"/>
</dbReference>
<dbReference type="AlphaFoldDB" id="A0A1W5D269"/>
<dbReference type="SUPFAM" id="SSF47616">
    <property type="entry name" value="GST C-terminal domain-like"/>
    <property type="match status" value="1"/>
</dbReference>
<dbReference type="GO" id="GO:0016034">
    <property type="term" value="F:maleylacetoacetate isomerase activity"/>
    <property type="evidence" value="ECO:0007669"/>
    <property type="project" value="TreeGrafter"/>
</dbReference>
<dbReference type="PANTHER" id="PTHR42673:SF4">
    <property type="entry name" value="MALEYLACETOACETATE ISOMERASE"/>
    <property type="match status" value="1"/>
</dbReference>
<evidence type="ECO:0000313" key="2">
    <source>
        <dbReference type="EMBL" id="SLM36979.1"/>
    </source>
</evidence>
<dbReference type="PROSITE" id="PS50404">
    <property type="entry name" value="GST_NTER"/>
    <property type="match status" value="1"/>
</dbReference>
<dbReference type="InterPro" id="IPR004045">
    <property type="entry name" value="Glutathione_S-Trfase_N"/>
</dbReference>
<keyword evidence="2" id="KW-0413">Isomerase</keyword>
<name>A0A1W5D269_9LECA</name>
<organism evidence="2 3">
    <name type="scientific">Lasallia pustulata</name>
    <dbReference type="NCBI Taxonomy" id="136370"/>
    <lineage>
        <taxon>Eukaryota</taxon>
        <taxon>Fungi</taxon>
        <taxon>Dikarya</taxon>
        <taxon>Ascomycota</taxon>
        <taxon>Pezizomycotina</taxon>
        <taxon>Lecanoromycetes</taxon>
        <taxon>OSLEUM clade</taxon>
        <taxon>Umbilicariomycetidae</taxon>
        <taxon>Umbilicariales</taxon>
        <taxon>Umbilicariaceae</taxon>
        <taxon>Lasallia</taxon>
    </lineage>
</organism>
<dbReference type="GO" id="GO:0004364">
    <property type="term" value="F:glutathione transferase activity"/>
    <property type="evidence" value="ECO:0007669"/>
    <property type="project" value="TreeGrafter"/>
</dbReference>